<evidence type="ECO:0000256" key="7">
    <source>
        <dbReference type="ARBA" id="ARBA00023136"/>
    </source>
</evidence>
<sequence length="292" mass="30706">MNGFVYFLQEIINGVVAGMGYAVVAVGMNLILGTMKVINFAHGSFYMLGAFVAAAMISVMHLPYWMATIVALLFVGLVGVLSDISIVRQLREKDEMSVMIATLGLSTLITNVAQLIFGANPEQVGSPYQQSVIAMGQIRVSVQNTLVVGVGVLLLIVMYFVINRTKIGFKLHATAQNSEGARLNGINVKLVYTITFGVGCALAALSGILVGSTTTIFTSMGSSALITSFIVVVLGGMGSITGTILAALILGVLQAMVAGYLSGTYLDLVGYIIMVVILLIRPQGLMGGRPLS</sequence>
<dbReference type="Proteomes" id="UP001164803">
    <property type="component" value="Chromosome"/>
</dbReference>
<evidence type="ECO:0000256" key="9">
    <source>
        <dbReference type="SAM" id="Phobius"/>
    </source>
</evidence>
<feature type="transmembrane region" description="Helical" evidence="9">
    <location>
        <begin position="140"/>
        <end position="162"/>
    </location>
</feature>
<keyword evidence="6 9" id="KW-1133">Transmembrane helix</keyword>
<evidence type="ECO:0000256" key="1">
    <source>
        <dbReference type="ARBA" id="ARBA00004651"/>
    </source>
</evidence>
<keyword evidence="5" id="KW-0029">Amino-acid transport</keyword>
<dbReference type="RefSeq" id="WP_268043517.1">
    <property type="nucleotide sequence ID" value="NZ_CP104064.1"/>
</dbReference>
<dbReference type="CDD" id="cd06582">
    <property type="entry name" value="TM_PBP1_LivH_like"/>
    <property type="match status" value="1"/>
</dbReference>
<gene>
    <name evidence="10" type="ORF">NZD86_18420</name>
</gene>
<feature type="transmembrane region" description="Helical" evidence="9">
    <location>
        <begin position="64"/>
        <end position="86"/>
    </location>
</feature>
<comment type="similarity">
    <text evidence="8">Belongs to the binding-protein-dependent transport system permease family. LivHM subfamily.</text>
</comment>
<evidence type="ECO:0000313" key="10">
    <source>
        <dbReference type="EMBL" id="WAH36197.1"/>
    </source>
</evidence>
<evidence type="ECO:0000313" key="11">
    <source>
        <dbReference type="Proteomes" id="UP001164803"/>
    </source>
</evidence>
<dbReference type="PANTHER" id="PTHR11795">
    <property type="entry name" value="BRANCHED-CHAIN AMINO ACID TRANSPORT SYSTEM PERMEASE PROTEIN LIVH"/>
    <property type="match status" value="1"/>
</dbReference>
<evidence type="ECO:0000256" key="2">
    <source>
        <dbReference type="ARBA" id="ARBA00022448"/>
    </source>
</evidence>
<accession>A0ABY6Z039</accession>
<keyword evidence="11" id="KW-1185">Reference proteome</keyword>
<keyword evidence="4 9" id="KW-0812">Transmembrane</keyword>
<name>A0ABY6Z039_9BACL</name>
<evidence type="ECO:0000256" key="5">
    <source>
        <dbReference type="ARBA" id="ARBA00022970"/>
    </source>
</evidence>
<keyword evidence="2" id="KW-0813">Transport</keyword>
<keyword evidence="7 9" id="KW-0472">Membrane</keyword>
<dbReference type="PANTHER" id="PTHR11795:SF452">
    <property type="entry name" value="ABC TRANSPORTER PERMEASE PROTEIN"/>
    <property type="match status" value="1"/>
</dbReference>
<evidence type="ECO:0000256" key="6">
    <source>
        <dbReference type="ARBA" id="ARBA00022989"/>
    </source>
</evidence>
<dbReference type="InterPro" id="IPR052157">
    <property type="entry name" value="BCAA_transport_permease"/>
</dbReference>
<feature type="transmembrane region" description="Helical" evidence="9">
    <location>
        <begin position="190"/>
        <end position="210"/>
    </location>
</feature>
<feature type="transmembrane region" description="Helical" evidence="9">
    <location>
        <begin position="39"/>
        <end position="58"/>
    </location>
</feature>
<protein>
    <submittedName>
        <fullName evidence="10">Branched-chain amino acid ABC transporter permease</fullName>
    </submittedName>
</protein>
<dbReference type="InterPro" id="IPR001851">
    <property type="entry name" value="ABC_transp_permease"/>
</dbReference>
<organism evidence="10 11">
    <name type="scientific">Alicyclobacillus dauci</name>
    <dbReference type="NCBI Taxonomy" id="1475485"/>
    <lineage>
        <taxon>Bacteria</taxon>
        <taxon>Bacillati</taxon>
        <taxon>Bacillota</taxon>
        <taxon>Bacilli</taxon>
        <taxon>Bacillales</taxon>
        <taxon>Alicyclobacillaceae</taxon>
        <taxon>Alicyclobacillus</taxon>
    </lineage>
</organism>
<dbReference type="EMBL" id="CP104064">
    <property type="protein sequence ID" value="WAH36197.1"/>
    <property type="molecule type" value="Genomic_DNA"/>
</dbReference>
<evidence type="ECO:0000256" key="3">
    <source>
        <dbReference type="ARBA" id="ARBA00022475"/>
    </source>
</evidence>
<evidence type="ECO:0000256" key="8">
    <source>
        <dbReference type="ARBA" id="ARBA00037998"/>
    </source>
</evidence>
<proteinExistence type="inferred from homology"/>
<reference evidence="10" key="1">
    <citation type="submission" date="2022-08" db="EMBL/GenBank/DDBJ databases">
        <title>Alicyclobacillus dauci DSM2870, complete genome.</title>
        <authorList>
            <person name="Wang Q."/>
            <person name="Cai R."/>
            <person name="Wang Z."/>
        </authorList>
    </citation>
    <scope>NUCLEOTIDE SEQUENCE</scope>
    <source>
        <strain evidence="10">DSM 28700</strain>
    </source>
</reference>
<comment type="subcellular location">
    <subcellularLocation>
        <location evidence="1">Cell membrane</location>
        <topology evidence="1">Multi-pass membrane protein</topology>
    </subcellularLocation>
</comment>
<dbReference type="Pfam" id="PF02653">
    <property type="entry name" value="BPD_transp_2"/>
    <property type="match status" value="1"/>
</dbReference>
<keyword evidence="3" id="KW-1003">Cell membrane</keyword>
<feature type="transmembrane region" description="Helical" evidence="9">
    <location>
        <begin position="98"/>
        <end position="120"/>
    </location>
</feature>
<evidence type="ECO:0000256" key="4">
    <source>
        <dbReference type="ARBA" id="ARBA00022692"/>
    </source>
</evidence>
<feature type="transmembrane region" description="Helical" evidence="9">
    <location>
        <begin position="268"/>
        <end position="286"/>
    </location>
</feature>
<feature type="transmembrane region" description="Helical" evidence="9">
    <location>
        <begin position="12"/>
        <end position="32"/>
    </location>
</feature>